<proteinExistence type="predicted"/>
<dbReference type="AlphaFoldDB" id="A0A3P8S8N8"/>
<dbReference type="GeneTree" id="ENSGT00740000116936"/>
<evidence type="ECO:0000313" key="2">
    <source>
        <dbReference type="Proteomes" id="UP000265080"/>
    </source>
</evidence>
<dbReference type="Ensembl" id="ENSAPET00000008689.1">
    <property type="protein sequence ID" value="ENSAPEP00000008447.1"/>
    <property type="gene ID" value="ENSAPEG00000006093.1"/>
</dbReference>
<sequence length="167" mass="17699">SISCVQFLAPFNMGGVTGQVQFDSVNQTAAVSVSGAGSCASVNFSLRVFPVMYGHFAQPCSEANIGSSIFNFTADPSSNATINVSRLFENRTNLDDFSLSLQTCNGSNVCAVVSQGQTLLTRQARFTGPIAGNVYIRVNRGNANPRLLADLMIIGQVNASQTNITLH</sequence>
<dbReference type="OMA" id="CKQFRAD"/>
<accession>A0A3P8S8N8</accession>
<dbReference type="Proteomes" id="UP000265080">
    <property type="component" value="Chromosome 3"/>
</dbReference>
<reference evidence="1" key="3">
    <citation type="submission" date="2025-09" db="UniProtKB">
        <authorList>
            <consortium name="Ensembl"/>
        </authorList>
    </citation>
    <scope>IDENTIFICATION</scope>
</reference>
<evidence type="ECO:0000313" key="1">
    <source>
        <dbReference type="Ensembl" id="ENSAPEP00000008447.1"/>
    </source>
</evidence>
<keyword evidence="2" id="KW-1185">Reference proteome</keyword>
<reference evidence="1" key="2">
    <citation type="submission" date="2025-08" db="UniProtKB">
        <authorList>
            <consortium name="Ensembl"/>
        </authorList>
    </citation>
    <scope>IDENTIFICATION</scope>
</reference>
<protein>
    <submittedName>
        <fullName evidence="1">Si:dkey-16m19.1</fullName>
    </submittedName>
</protein>
<name>A0A3P8S8N8_AMPPE</name>
<reference evidence="1 2" key="1">
    <citation type="submission" date="2018-03" db="EMBL/GenBank/DDBJ databases">
        <title>Finding Nemo's genes: A chromosome-scale reference assembly of the genome of the orange clownfish Amphiprion percula.</title>
        <authorList>
            <person name="Lehmann R."/>
        </authorList>
    </citation>
    <scope>NUCLEOTIDE SEQUENCE</scope>
</reference>
<organism evidence="1 2">
    <name type="scientific">Amphiprion percula</name>
    <name type="common">Orange clownfish</name>
    <name type="synonym">Lutjanus percula</name>
    <dbReference type="NCBI Taxonomy" id="161767"/>
    <lineage>
        <taxon>Eukaryota</taxon>
        <taxon>Metazoa</taxon>
        <taxon>Chordata</taxon>
        <taxon>Craniata</taxon>
        <taxon>Vertebrata</taxon>
        <taxon>Euteleostomi</taxon>
        <taxon>Actinopterygii</taxon>
        <taxon>Neopterygii</taxon>
        <taxon>Teleostei</taxon>
        <taxon>Neoteleostei</taxon>
        <taxon>Acanthomorphata</taxon>
        <taxon>Ovalentaria</taxon>
        <taxon>Pomacentridae</taxon>
        <taxon>Amphiprion</taxon>
    </lineage>
</organism>